<dbReference type="EMBL" id="CAXDID020000232">
    <property type="protein sequence ID" value="CAL6060942.1"/>
    <property type="molecule type" value="Genomic_DNA"/>
</dbReference>
<reference evidence="3 4" key="2">
    <citation type="submission" date="2024-07" db="EMBL/GenBank/DDBJ databases">
        <authorList>
            <person name="Akdeniz Z."/>
        </authorList>
    </citation>
    <scope>NUCLEOTIDE SEQUENCE [LARGE SCALE GENOMIC DNA]</scope>
</reference>
<evidence type="ECO:0000256" key="1">
    <source>
        <dbReference type="SAM" id="Coils"/>
    </source>
</evidence>
<dbReference type="Proteomes" id="UP001642409">
    <property type="component" value="Unassembled WGS sequence"/>
</dbReference>
<dbReference type="AlphaFoldDB" id="A0AA86QFH3"/>
<dbReference type="EMBL" id="CATOUU010000890">
    <property type="protein sequence ID" value="CAI9957720.1"/>
    <property type="molecule type" value="Genomic_DNA"/>
</dbReference>
<keyword evidence="4" id="KW-1185">Reference proteome</keyword>
<evidence type="ECO:0000313" key="3">
    <source>
        <dbReference type="EMBL" id="CAL6060942.1"/>
    </source>
</evidence>
<feature type="coiled-coil region" evidence="1">
    <location>
        <begin position="192"/>
        <end position="222"/>
    </location>
</feature>
<keyword evidence="1" id="KW-0175">Coiled coil</keyword>
<protein>
    <submittedName>
        <fullName evidence="2">Uncharacterized protein</fullName>
    </submittedName>
</protein>
<evidence type="ECO:0000313" key="2">
    <source>
        <dbReference type="EMBL" id="CAI9957720.1"/>
    </source>
</evidence>
<accession>A0AA86QFH3</accession>
<sequence>MSVKISKILPKRSTVVQALQLIQPYISHQEADTRNQIEQRVRADFHEILLEILQDDPNLQIQFEQQRPSNYKQFISAYFLGNYSVYVRGRCLQILAQRGLVYKQTVLIGVREFQVFNEYLSTFSNNSSYYLDVGCSYFLIQFWLLVWECVDYFAHISSSGQREISTQTDNSLFNAQTQTEPDRLILVQNQLINQMQIQIQTLFQENERLKKQLNQKETEEKEDGVELDALDVGALRTQLWE</sequence>
<reference evidence="2" key="1">
    <citation type="submission" date="2023-06" db="EMBL/GenBank/DDBJ databases">
        <authorList>
            <person name="Kurt Z."/>
        </authorList>
    </citation>
    <scope>NUCLEOTIDE SEQUENCE</scope>
</reference>
<comment type="caution">
    <text evidence="2">The sequence shown here is derived from an EMBL/GenBank/DDBJ whole genome shotgun (WGS) entry which is preliminary data.</text>
</comment>
<name>A0AA86QFH3_9EUKA</name>
<gene>
    <name evidence="2" type="ORF">HINF_LOCUS45365</name>
    <name evidence="3" type="ORF">HINF_LOCUS49471</name>
</gene>
<proteinExistence type="predicted"/>
<organism evidence="2">
    <name type="scientific">Hexamita inflata</name>
    <dbReference type="NCBI Taxonomy" id="28002"/>
    <lineage>
        <taxon>Eukaryota</taxon>
        <taxon>Metamonada</taxon>
        <taxon>Diplomonadida</taxon>
        <taxon>Hexamitidae</taxon>
        <taxon>Hexamitinae</taxon>
        <taxon>Hexamita</taxon>
    </lineage>
</organism>
<evidence type="ECO:0000313" key="4">
    <source>
        <dbReference type="Proteomes" id="UP001642409"/>
    </source>
</evidence>